<feature type="domain" description="PAZ" evidence="10">
    <location>
        <begin position="301"/>
        <end position="410"/>
    </location>
</feature>
<sequence length="881" mass="100155">MGDQERGRRRPLNDSDISPESVQQPRPKIFRGDGFKSDDRDRSEASSSRGTSRSHAPSTSHAASTSYAATTLHAASTSHAASASRGSRDLVGPTSSHPSGPGGHKSDRRPIDRFEIVNTRPADVVTKQGSDGKQIKLLSNYFRLNTKPQWRIVHYHVDFAPEIELVRVRCGVLSEHAKSFGTGYLFDGNQLFTTKKFDKDVTVLQATSKQGVNYTITIKCVGYISTAEPRFLQVLNLILRRSMKGLNLEQVGRNLFDPHARVSLGEFSIELWPGYETSIRQHEKDILVCAEITHKVMRRETVYDILRRTSSKPERHQEEFRLNVLGLIVLTDYNNKTYRINDVDFTQTPRATFSCKGNDVSFIEYYLKKYNIRIRDHDQPLLISKNRDKAQKSNANEIVILIPELCRVTGLTDNMRSNNNLMRAMSNHTRMNPERRIERLKTFNRRLHTTAESVKVLTDWNMKLDEKLIEVQGRVLLPQKIVFNDNARLSAGDSADWTRHFRNQRMLTTPRSGLDRWAVIAPKRCSSELRTLLSNLNRAAMGMGFHISCPREVMIYDDRTSSYIQALDDCATKDPKLILCFVPSDSPERYSAIKKRGCVDRAVPTQVVTKRCNKNGLSVATKIAIQMNCKIGYTPWMIELPLSGLMTMGFDIAKCSSNRNKAYGALVASMDLQRNATFFSTVAECSAYDVLANNLWPMILKALRQYQLEHQKLPNRIVFYRDGVSSGSLRQLFEYEVKDVVEKLNLEYKKVSSTPPMLAYIVVTKSSNTRFFLDNRSNPPPGTVVDDVVTLPERYDFYLVSQTVRQGTVSPTNYNVLYSNIGLSPDKVQKLTYKMCHLYYNWSGTTRVPAVCQYAKKLATLVGSHLHAIPQNALEKKFYYL</sequence>
<dbReference type="PANTHER" id="PTHR22891">
    <property type="entry name" value="EUKARYOTIC TRANSLATION INITIATION FACTOR 2C"/>
    <property type="match status" value="1"/>
</dbReference>
<dbReference type="GO" id="GO:0010526">
    <property type="term" value="P:transposable element silencing"/>
    <property type="evidence" value="ECO:0007669"/>
    <property type="project" value="UniProtKB-ARBA"/>
</dbReference>
<dbReference type="GO" id="GO:0009994">
    <property type="term" value="P:oocyte differentiation"/>
    <property type="evidence" value="ECO:0007669"/>
    <property type="project" value="UniProtKB-ARBA"/>
</dbReference>
<dbReference type="GO" id="GO:0007279">
    <property type="term" value="P:pole cell formation"/>
    <property type="evidence" value="ECO:0007669"/>
    <property type="project" value="UniProtKB-ARBA"/>
</dbReference>
<dbReference type="SUPFAM" id="SSF53098">
    <property type="entry name" value="Ribonuclease H-like"/>
    <property type="match status" value="1"/>
</dbReference>
<evidence type="ECO:0008006" key="14">
    <source>
        <dbReference type="Google" id="ProtNLM"/>
    </source>
</evidence>
<dbReference type="FunFam" id="2.170.260.10:FF:000003">
    <property type="entry name" value="Piwi-like RNA-mediated gene silencing 2"/>
    <property type="match status" value="1"/>
</dbReference>
<dbReference type="GO" id="GO:0016787">
    <property type="term" value="F:hydrolase activity"/>
    <property type="evidence" value="ECO:0007669"/>
    <property type="project" value="UniProtKB-KW"/>
</dbReference>
<dbReference type="Pfam" id="PF23278">
    <property type="entry name" value="Piwi_N"/>
    <property type="match status" value="1"/>
</dbReference>
<reference evidence="12 13" key="1">
    <citation type="journal article" date="2007" name="Nature">
        <title>Evolution of genes and genomes on the Drosophila phylogeny.</title>
        <authorList>
            <consortium name="Drosophila 12 Genomes Consortium"/>
            <person name="Clark A.G."/>
            <person name="Eisen M.B."/>
            <person name="Smith D.R."/>
            <person name="Bergman C.M."/>
            <person name="Oliver B."/>
            <person name="Markow T.A."/>
            <person name="Kaufman T.C."/>
            <person name="Kellis M."/>
            <person name="Gelbart W."/>
            <person name="Iyer V.N."/>
            <person name="Pollard D.A."/>
            <person name="Sackton T.B."/>
            <person name="Larracuente A.M."/>
            <person name="Singh N.D."/>
            <person name="Abad J.P."/>
            <person name="Abt D.N."/>
            <person name="Adryan B."/>
            <person name="Aguade M."/>
            <person name="Akashi H."/>
            <person name="Anderson W.W."/>
            <person name="Aquadro C.F."/>
            <person name="Ardell D.H."/>
            <person name="Arguello R."/>
            <person name="Artieri C.G."/>
            <person name="Barbash D.A."/>
            <person name="Barker D."/>
            <person name="Barsanti P."/>
            <person name="Batterham P."/>
            <person name="Batzoglou S."/>
            <person name="Begun D."/>
            <person name="Bhutkar A."/>
            <person name="Blanco E."/>
            <person name="Bosak S.A."/>
            <person name="Bradley R.K."/>
            <person name="Brand A.D."/>
            <person name="Brent M.R."/>
            <person name="Brooks A.N."/>
            <person name="Brown R.H."/>
            <person name="Butlin R.K."/>
            <person name="Caggese C."/>
            <person name="Calvi B.R."/>
            <person name="Bernardo de Carvalho A."/>
            <person name="Caspi A."/>
            <person name="Castrezana S."/>
            <person name="Celniker S.E."/>
            <person name="Chang J.L."/>
            <person name="Chapple C."/>
            <person name="Chatterji S."/>
            <person name="Chinwalla A."/>
            <person name="Civetta A."/>
            <person name="Clifton S.W."/>
            <person name="Comeron J.M."/>
            <person name="Costello J.C."/>
            <person name="Coyne J.A."/>
            <person name="Daub J."/>
            <person name="David R.G."/>
            <person name="Delcher A.L."/>
            <person name="Delehaunty K."/>
            <person name="Do C.B."/>
            <person name="Ebling H."/>
            <person name="Edwards K."/>
            <person name="Eickbush T."/>
            <person name="Evans J.D."/>
            <person name="Filipski A."/>
            <person name="Findeiss S."/>
            <person name="Freyhult E."/>
            <person name="Fulton L."/>
            <person name="Fulton R."/>
            <person name="Garcia A.C."/>
            <person name="Gardiner A."/>
            <person name="Garfield D.A."/>
            <person name="Garvin B.E."/>
            <person name="Gibson G."/>
            <person name="Gilbert D."/>
            <person name="Gnerre S."/>
            <person name="Godfrey J."/>
            <person name="Good R."/>
            <person name="Gotea V."/>
            <person name="Gravely B."/>
            <person name="Greenberg A.J."/>
            <person name="Griffiths-Jones S."/>
            <person name="Gross S."/>
            <person name="Guigo R."/>
            <person name="Gustafson E.A."/>
            <person name="Haerty W."/>
            <person name="Hahn M.W."/>
            <person name="Halligan D.L."/>
            <person name="Halpern A.L."/>
            <person name="Halter G.M."/>
            <person name="Han M.V."/>
            <person name="Heger A."/>
            <person name="Hillier L."/>
            <person name="Hinrichs A.S."/>
            <person name="Holmes I."/>
            <person name="Hoskins R.A."/>
            <person name="Hubisz M.J."/>
            <person name="Hultmark D."/>
            <person name="Huntley M.A."/>
            <person name="Jaffe D.B."/>
            <person name="Jagadeeshan S."/>
            <person name="Jeck W.R."/>
            <person name="Johnson J."/>
            <person name="Jones C.D."/>
            <person name="Jordan W.C."/>
            <person name="Karpen G.H."/>
            <person name="Kataoka E."/>
            <person name="Keightley P.D."/>
            <person name="Kheradpour P."/>
            <person name="Kirkness E.F."/>
            <person name="Koerich L.B."/>
            <person name="Kristiansen K."/>
            <person name="Kudrna D."/>
            <person name="Kulathinal R.J."/>
            <person name="Kumar S."/>
            <person name="Kwok R."/>
            <person name="Lander E."/>
            <person name="Langley C.H."/>
            <person name="Lapoint R."/>
            <person name="Lazzaro B.P."/>
            <person name="Lee S.J."/>
            <person name="Levesque L."/>
            <person name="Li R."/>
            <person name="Lin C.F."/>
            <person name="Lin M.F."/>
            <person name="Lindblad-Toh K."/>
            <person name="Llopart A."/>
            <person name="Long M."/>
            <person name="Low L."/>
            <person name="Lozovsky E."/>
            <person name="Lu J."/>
            <person name="Luo M."/>
            <person name="Machado C.A."/>
            <person name="Makalowski W."/>
            <person name="Marzo M."/>
            <person name="Matsuda M."/>
            <person name="Matzkin L."/>
            <person name="McAllister B."/>
            <person name="McBride C.S."/>
            <person name="McKernan B."/>
            <person name="McKernan K."/>
            <person name="Mendez-Lago M."/>
            <person name="Minx P."/>
            <person name="Mollenhauer M.U."/>
            <person name="Montooth K."/>
            <person name="Mount S.M."/>
            <person name="Mu X."/>
            <person name="Myers E."/>
            <person name="Negre B."/>
            <person name="Newfeld S."/>
            <person name="Nielsen R."/>
            <person name="Noor M.A."/>
            <person name="O'Grady P."/>
            <person name="Pachter L."/>
            <person name="Papaceit M."/>
            <person name="Parisi M.J."/>
            <person name="Parisi M."/>
            <person name="Parts L."/>
            <person name="Pedersen J.S."/>
            <person name="Pesole G."/>
            <person name="Phillippy A.M."/>
            <person name="Ponting C.P."/>
            <person name="Pop M."/>
            <person name="Porcelli D."/>
            <person name="Powell J.R."/>
            <person name="Prohaska S."/>
            <person name="Pruitt K."/>
            <person name="Puig M."/>
            <person name="Quesneville H."/>
            <person name="Ram K.R."/>
            <person name="Rand D."/>
            <person name="Rasmussen M.D."/>
            <person name="Reed L.K."/>
            <person name="Reenan R."/>
            <person name="Reily A."/>
            <person name="Remington K.A."/>
            <person name="Rieger T.T."/>
            <person name="Ritchie M.G."/>
            <person name="Robin C."/>
            <person name="Rogers Y.H."/>
            <person name="Rohde C."/>
            <person name="Rozas J."/>
            <person name="Rubenfield M.J."/>
            <person name="Ruiz A."/>
            <person name="Russo S."/>
            <person name="Salzberg S.L."/>
            <person name="Sanchez-Gracia A."/>
            <person name="Saranga D.J."/>
            <person name="Sato H."/>
            <person name="Schaeffer S.W."/>
            <person name="Schatz M.C."/>
            <person name="Schlenke T."/>
            <person name="Schwartz R."/>
            <person name="Segarra C."/>
            <person name="Singh R.S."/>
            <person name="Sirot L."/>
            <person name="Sirota M."/>
            <person name="Sisneros N.B."/>
            <person name="Smith C.D."/>
            <person name="Smith T.F."/>
            <person name="Spieth J."/>
            <person name="Stage D.E."/>
            <person name="Stark A."/>
            <person name="Stephan W."/>
            <person name="Strausberg R.L."/>
            <person name="Strempel S."/>
            <person name="Sturgill D."/>
            <person name="Sutton G."/>
            <person name="Sutton G.G."/>
            <person name="Tao W."/>
            <person name="Teichmann S."/>
            <person name="Tobari Y.N."/>
            <person name="Tomimura Y."/>
            <person name="Tsolas J.M."/>
            <person name="Valente V.L."/>
            <person name="Venter E."/>
            <person name="Venter J.C."/>
            <person name="Vicario S."/>
            <person name="Vieira F.G."/>
            <person name="Vilella A.J."/>
            <person name="Villasante A."/>
            <person name="Walenz B."/>
            <person name="Wang J."/>
            <person name="Wasserman M."/>
            <person name="Watts T."/>
            <person name="Wilson D."/>
            <person name="Wilson R.K."/>
            <person name="Wing R.A."/>
            <person name="Wolfner M.F."/>
            <person name="Wong A."/>
            <person name="Wong G.K."/>
            <person name="Wu C.I."/>
            <person name="Wu G."/>
            <person name="Yamamoto D."/>
            <person name="Yang H.P."/>
            <person name="Yang S.P."/>
            <person name="Yorke J.A."/>
            <person name="Yoshida K."/>
            <person name="Zdobnov E."/>
            <person name="Zhang P."/>
            <person name="Zhang Y."/>
            <person name="Zimin A.V."/>
            <person name="Baldwin J."/>
            <person name="Abdouelleil A."/>
            <person name="Abdulkadir J."/>
            <person name="Abebe A."/>
            <person name="Abera B."/>
            <person name="Abreu J."/>
            <person name="Acer S.C."/>
            <person name="Aftuck L."/>
            <person name="Alexander A."/>
            <person name="An P."/>
            <person name="Anderson E."/>
            <person name="Anderson S."/>
            <person name="Arachi H."/>
            <person name="Azer M."/>
            <person name="Bachantsang P."/>
            <person name="Barry A."/>
            <person name="Bayul T."/>
            <person name="Berlin A."/>
            <person name="Bessette D."/>
            <person name="Bloom T."/>
            <person name="Blye J."/>
            <person name="Boguslavskiy L."/>
            <person name="Bonnet C."/>
            <person name="Boukhgalter B."/>
            <person name="Bourzgui I."/>
            <person name="Brown A."/>
            <person name="Cahill P."/>
            <person name="Channer S."/>
            <person name="Cheshatsang Y."/>
            <person name="Chuda L."/>
            <person name="Citroen M."/>
            <person name="Collymore A."/>
            <person name="Cooke P."/>
            <person name="Costello M."/>
            <person name="D'Aco K."/>
            <person name="Daza R."/>
            <person name="De Haan G."/>
            <person name="DeGray S."/>
            <person name="DeMaso C."/>
            <person name="Dhargay N."/>
            <person name="Dooley K."/>
            <person name="Dooley E."/>
            <person name="Doricent M."/>
            <person name="Dorje P."/>
            <person name="Dorjee K."/>
            <person name="Dupes A."/>
            <person name="Elong R."/>
            <person name="Falk J."/>
            <person name="Farina A."/>
            <person name="Faro S."/>
            <person name="Ferguson D."/>
            <person name="Fisher S."/>
            <person name="Foley C.D."/>
            <person name="Franke A."/>
            <person name="Friedrich D."/>
            <person name="Gadbois L."/>
            <person name="Gearin G."/>
            <person name="Gearin C.R."/>
            <person name="Giannoukos G."/>
            <person name="Goode T."/>
            <person name="Graham J."/>
            <person name="Grandbois E."/>
            <person name="Grewal S."/>
            <person name="Gyaltsen K."/>
            <person name="Hafez N."/>
            <person name="Hagos B."/>
            <person name="Hall J."/>
            <person name="Henson C."/>
            <person name="Hollinger A."/>
            <person name="Honan T."/>
            <person name="Huard M.D."/>
            <person name="Hughes L."/>
            <person name="Hurhula B."/>
            <person name="Husby M.E."/>
            <person name="Kamat A."/>
            <person name="Kanga B."/>
            <person name="Kashin S."/>
            <person name="Khazanovich D."/>
            <person name="Kisner P."/>
            <person name="Lance K."/>
            <person name="Lara M."/>
            <person name="Lee W."/>
            <person name="Lennon N."/>
            <person name="Letendre F."/>
            <person name="LeVine R."/>
            <person name="Lipovsky A."/>
            <person name="Liu X."/>
            <person name="Liu J."/>
            <person name="Liu S."/>
            <person name="Lokyitsang T."/>
            <person name="Lokyitsang Y."/>
            <person name="Lubonja R."/>
            <person name="Lui A."/>
            <person name="MacDonald P."/>
            <person name="Magnisalis V."/>
            <person name="Maru K."/>
            <person name="Matthews C."/>
            <person name="McCusker W."/>
            <person name="McDonough S."/>
            <person name="Mehta T."/>
            <person name="Meldrim J."/>
            <person name="Meneus L."/>
            <person name="Mihai O."/>
            <person name="Mihalev A."/>
            <person name="Mihova T."/>
            <person name="Mittelman R."/>
            <person name="Mlenga V."/>
            <person name="Montmayeur A."/>
            <person name="Mulrain L."/>
            <person name="Navidi A."/>
            <person name="Naylor J."/>
            <person name="Negash T."/>
            <person name="Nguyen T."/>
            <person name="Nguyen N."/>
            <person name="Nicol R."/>
            <person name="Norbu C."/>
            <person name="Norbu N."/>
            <person name="Novod N."/>
            <person name="O'Neill B."/>
            <person name="Osman S."/>
            <person name="Markiewicz E."/>
            <person name="Oyono O.L."/>
            <person name="Patti C."/>
            <person name="Phunkhang P."/>
            <person name="Pierre F."/>
            <person name="Priest M."/>
            <person name="Raghuraman S."/>
            <person name="Rege F."/>
            <person name="Reyes R."/>
            <person name="Rise C."/>
            <person name="Rogov P."/>
            <person name="Ross K."/>
            <person name="Ryan E."/>
            <person name="Settipalli S."/>
            <person name="Shea T."/>
            <person name="Sherpa N."/>
            <person name="Shi L."/>
            <person name="Shih D."/>
            <person name="Sparrow T."/>
            <person name="Spaulding J."/>
            <person name="Stalker J."/>
            <person name="Stange-Thomann N."/>
            <person name="Stavropoulos S."/>
            <person name="Stone C."/>
            <person name="Strader C."/>
            <person name="Tesfaye S."/>
            <person name="Thomson T."/>
            <person name="Thoulutsang Y."/>
            <person name="Thoulutsang D."/>
            <person name="Topham K."/>
            <person name="Topping I."/>
            <person name="Tsamla T."/>
            <person name="Vassiliev H."/>
            <person name="Vo A."/>
            <person name="Wangchuk T."/>
            <person name="Wangdi T."/>
            <person name="Weiand M."/>
            <person name="Wilkinson J."/>
            <person name="Wilson A."/>
            <person name="Yadav S."/>
            <person name="Young G."/>
            <person name="Yu Q."/>
            <person name="Zembek L."/>
            <person name="Zhong D."/>
            <person name="Zimmer A."/>
            <person name="Zwirko Z."/>
            <person name="Jaffe D.B."/>
            <person name="Alvarez P."/>
            <person name="Brockman W."/>
            <person name="Butler J."/>
            <person name="Chin C."/>
            <person name="Gnerre S."/>
            <person name="Grabherr M."/>
            <person name="Kleber M."/>
            <person name="Mauceli E."/>
            <person name="MacCallum I."/>
        </authorList>
    </citation>
    <scope>NUCLEOTIDE SEQUENCE [LARGE SCALE GENOMIC DNA]</scope>
    <source>
        <strain evidence="13">Tucson 15081-1352.22</strain>
    </source>
</reference>
<dbReference type="CDD" id="cd04658">
    <property type="entry name" value="Piwi_piwi-like_Euk"/>
    <property type="match status" value="1"/>
</dbReference>
<evidence type="ECO:0000256" key="9">
    <source>
        <dbReference type="SAM" id="MobiDB-lite"/>
    </source>
</evidence>
<dbReference type="Proteomes" id="UP000009192">
    <property type="component" value="Unassembled WGS sequence"/>
</dbReference>
<dbReference type="eggNOG" id="KOG1042">
    <property type="taxonomic scope" value="Eukaryota"/>
</dbReference>
<dbReference type="GO" id="GO:0140991">
    <property type="term" value="P:piRNA-mediated gene silencing by mRNA destabilization"/>
    <property type="evidence" value="ECO:0007669"/>
    <property type="project" value="UniProtKB-ARBA"/>
</dbReference>
<dbReference type="GO" id="GO:0043186">
    <property type="term" value="C:P granule"/>
    <property type="evidence" value="ECO:0007669"/>
    <property type="project" value="UniProtKB-ARBA"/>
</dbReference>
<evidence type="ECO:0000256" key="2">
    <source>
        <dbReference type="ARBA" id="ARBA00022473"/>
    </source>
</evidence>
<evidence type="ECO:0000313" key="13">
    <source>
        <dbReference type="Proteomes" id="UP000009192"/>
    </source>
</evidence>
<dbReference type="InterPro" id="IPR003165">
    <property type="entry name" value="Piwi"/>
</dbReference>
<feature type="compositionally biased region" description="Polar residues" evidence="9">
    <location>
        <begin position="15"/>
        <end position="24"/>
    </location>
</feature>
<feature type="domain" description="Piwi" evidence="11">
    <location>
        <begin position="577"/>
        <end position="867"/>
    </location>
</feature>
<dbReference type="PROSITE" id="PS50821">
    <property type="entry name" value="PAZ"/>
    <property type="match status" value="1"/>
</dbReference>
<dbReference type="SMART" id="SM00950">
    <property type="entry name" value="Piwi"/>
    <property type="match status" value="1"/>
</dbReference>
<dbReference type="KEGG" id="dmo:Dmoj_GI20575"/>
<dbReference type="CDD" id="cd02845">
    <property type="entry name" value="PAZ_piwi_like"/>
    <property type="match status" value="1"/>
</dbReference>
<dbReference type="InterPro" id="IPR003100">
    <property type="entry name" value="PAZ_dom"/>
</dbReference>
<dbReference type="PhylomeDB" id="B4KHB7"/>
<name>B4KHB7_DROMO</name>
<gene>
    <name evidence="12" type="primary">Dmoj\GI20575</name>
    <name evidence="12" type="ORF">Dmoj_GI20575</name>
</gene>
<accession>B4KHB7</accession>
<dbReference type="InParanoid" id="B4KHB7"/>
<feature type="compositionally biased region" description="Low complexity" evidence="9">
    <location>
        <begin position="45"/>
        <end position="84"/>
    </location>
</feature>
<dbReference type="Pfam" id="PF02170">
    <property type="entry name" value="PAZ"/>
    <property type="match status" value="1"/>
</dbReference>
<dbReference type="OrthoDB" id="445936at2759"/>
<feature type="compositionally biased region" description="Basic and acidic residues" evidence="9">
    <location>
        <begin position="30"/>
        <end position="44"/>
    </location>
</feature>
<dbReference type="SUPFAM" id="SSF101690">
    <property type="entry name" value="PAZ domain"/>
    <property type="match status" value="1"/>
</dbReference>
<dbReference type="GO" id="GO:0034584">
    <property type="term" value="F:piRNA binding"/>
    <property type="evidence" value="ECO:0007669"/>
    <property type="project" value="UniProtKB-ARBA"/>
</dbReference>
<comment type="similarity">
    <text evidence="8">Belongs to the argonaute family. Piwi subfamily.</text>
</comment>
<dbReference type="GO" id="GO:0031507">
    <property type="term" value="P:heterochromatin formation"/>
    <property type="evidence" value="ECO:0007669"/>
    <property type="project" value="UniProtKB-ARBA"/>
</dbReference>
<protein>
    <recommendedName>
        <fullName evidence="14">Piwi</fullName>
    </recommendedName>
</protein>
<dbReference type="EMBL" id="CH933807">
    <property type="protein sequence ID" value="EDW13334.1"/>
    <property type="molecule type" value="Genomic_DNA"/>
</dbReference>
<dbReference type="HOGENOM" id="CLU_008813_0_0_1"/>
<keyword evidence="2" id="KW-0217">Developmental protein</keyword>
<evidence type="ECO:0000256" key="1">
    <source>
        <dbReference type="ARBA" id="ARBA00004496"/>
    </source>
</evidence>
<evidence type="ECO:0000256" key="6">
    <source>
        <dbReference type="ARBA" id="ARBA00022884"/>
    </source>
</evidence>
<evidence type="ECO:0000256" key="8">
    <source>
        <dbReference type="ARBA" id="ARBA00038291"/>
    </source>
</evidence>
<comment type="subcellular location">
    <subcellularLocation>
        <location evidence="1">Cytoplasm</location>
    </subcellularLocation>
</comment>
<dbReference type="Pfam" id="PF02171">
    <property type="entry name" value="Piwi"/>
    <property type="match status" value="1"/>
</dbReference>
<dbReference type="InterPro" id="IPR036085">
    <property type="entry name" value="PAZ_dom_sf"/>
</dbReference>
<evidence type="ECO:0000256" key="4">
    <source>
        <dbReference type="ARBA" id="ARBA00022490"/>
    </source>
</evidence>
<dbReference type="Gene3D" id="3.40.50.2300">
    <property type="match status" value="1"/>
</dbReference>
<dbReference type="SMART" id="SM00949">
    <property type="entry name" value="PAZ"/>
    <property type="match status" value="1"/>
</dbReference>
<dbReference type="Gene3D" id="3.30.420.10">
    <property type="entry name" value="Ribonuclease H-like superfamily/Ribonuclease H"/>
    <property type="match status" value="1"/>
</dbReference>
<evidence type="ECO:0000313" key="12">
    <source>
        <dbReference type="EMBL" id="EDW13334.1"/>
    </source>
</evidence>
<evidence type="ECO:0000256" key="7">
    <source>
        <dbReference type="ARBA" id="ARBA00023158"/>
    </source>
</evidence>
<organism evidence="12 13">
    <name type="scientific">Drosophila mojavensis</name>
    <name type="common">Fruit fly</name>
    <dbReference type="NCBI Taxonomy" id="7230"/>
    <lineage>
        <taxon>Eukaryota</taxon>
        <taxon>Metazoa</taxon>
        <taxon>Ecdysozoa</taxon>
        <taxon>Arthropoda</taxon>
        <taxon>Hexapoda</taxon>
        <taxon>Insecta</taxon>
        <taxon>Pterygota</taxon>
        <taxon>Neoptera</taxon>
        <taxon>Endopterygota</taxon>
        <taxon>Diptera</taxon>
        <taxon>Brachycera</taxon>
        <taxon>Muscomorpha</taxon>
        <taxon>Ephydroidea</taxon>
        <taxon>Drosophilidae</taxon>
        <taxon>Drosophila</taxon>
    </lineage>
</organism>
<dbReference type="FunFam" id="3.40.50.2300:FF:000404">
    <property type="entry name" value="Argonaut-like protein"/>
    <property type="match status" value="1"/>
</dbReference>
<keyword evidence="3" id="KW-0488">Methylation</keyword>
<evidence type="ECO:0000259" key="11">
    <source>
        <dbReference type="PROSITE" id="PS50822"/>
    </source>
</evidence>
<dbReference type="PROSITE" id="PS50822">
    <property type="entry name" value="PIWI"/>
    <property type="match status" value="1"/>
</dbReference>
<dbReference type="GO" id="GO:0004521">
    <property type="term" value="F:RNA endonuclease activity"/>
    <property type="evidence" value="ECO:0007669"/>
    <property type="project" value="UniProtKB-ARBA"/>
</dbReference>
<keyword evidence="13" id="KW-1185">Reference proteome</keyword>
<evidence type="ECO:0000256" key="5">
    <source>
        <dbReference type="ARBA" id="ARBA00022801"/>
    </source>
</evidence>
<feature type="region of interest" description="Disordered" evidence="9">
    <location>
        <begin position="1"/>
        <end position="111"/>
    </location>
</feature>
<dbReference type="Gene3D" id="2.170.260.10">
    <property type="entry name" value="paz domain"/>
    <property type="match status" value="1"/>
</dbReference>
<dbReference type="FunCoup" id="B4KHB7">
    <property type="interactions" value="42"/>
</dbReference>
<keyword evidence="5" id="KW-0378">Hydrolase</keyword>
<dbReference type="OMA" id="IVHYHVD"/>
<evidence type="ECO:0000259" key="10">
    <source>
        <dbReference type="PROSITE" id="PS50821"/>
    </source>
</evidence>
<dbReference type="InterPro" id="IPR036397">
    <property type="entry name" value="RNaseH_sf"/>
</dbReference>
<keyword evidence="4" id="KW-0963">Cytoplasm</keyword>
<dbReference type="GO" id="GO:0034587">
    <property type="term" value="P:piRNA processing"/>
    <property type="evidence" value="ECO:0007669"/>
    <property type="project" value="UniProtKB-ARBA"/>
</dbReference>
<evidence type="ECO:0000256" key="3">
    <source>
        <dbReference type="ARBA" id="ARBA00022481"/>
    </source>
</evidence>
<dbReference type="InterPro" id="IPR012337">
    <property type="entry name" value="RNaseH-like_sf"/>
</dbReference>
<keyword evidence="7" id="KW-0943">RNA-mediated gene silencing</keyword>
<keyword evidence="6" id="KW-0694">RNA-binding</keyword>
<proteinExistence type="inferred from homology"/>
<dbReference type="AlphaFoldDB" id="B4KHB7"/>